<dbReference type="AlphaFoldDB" id="A0A5B8K3X8"/>
<dbReference type="OrthoDB" id="9769871at2"/>
<dbReference type="RefSeq" id="WP_146308902.1">
    <property type="nucleotide sequence ID" value="NZ_CP041663.1"/>
</dbReference>
<sequence>MKKTKFIIMGASISSFVPLTVLSAACSKDSQKEYIKESDRITPIVKREMANLELRKDSITITYLIDVGQLKDKALFQSGWEGLLTLKDQLDADPKFKGKVKFNPVVPSAVANFNDFYNNTFSKSDIVVINGFTHGSTLAAFLEKYDQKTKNTPLIICSEFQIPESPYKKLINANSKFIESSYIVGNATAEYLALKYPNNPEKRIVASFGGGNFPGVLNFNEGFIRGIYDYNLIEGNKKTVHNTLPSGTFESTTGFAPSESTFQPKIKAVMEANGVNEGQSGRPTVILPVAGPATGVVLELINNLKTDQIVIGVDSDQGYAYTSNATRFASSITKEYGQTYYDLVFDYIFRDNNKYLESDEVTKIYNIEGSYTDGWTKFSASRLENEEDRKLYDKALKNAQGRFEALSKEQKDFISSSKYYDKDGNQQNEETQLTRVEKIVLAIKENANK</sequence>
<protein>
    <submittedName>
        <fullName evidence="1">BMP family ABC transporter substrate-binding protein</fullName>
    </submittedName>
</protein>
<dbReference type="Gene3D" id="3.40.50.2300">
    <property type="match status" value="2"/>
</dbReference>
<evidence type="ECO:0000313" key="1">
    <source>
        <dbReference type="EMBL" id="QDY88438.1"/>
    </source>
</evidence>
<dbReference type="PANTHER" id="PTHR34296">
    <property type="entry name" value="TRANSCRIPTIONAL ACTIVATOR PROTEIN MED"/>
    <property type="match status" value="1"/>
</dbReference>
<accession>A0A5B8K3X8</accession>
<dbReference type="InterPro" id="IPR008107">
    <property type="entry name" value="Mycoplasma_p48"/>
</dbReference>
<dbReference type="PROSITE" id="PS51257">
    <property type="entry name" value="PROKAR_LIPOPROTEIN"/>
    <property type="match status" value="1"/>
</dbReference>
<proteinExistence type="predicted"/>
<dbReference type="InterPro" id="IPR050957">
    <property type="entry name" value="BMP_lipoprotein"/>
</dbReference>
<dbReference type="Proteomes" id="UP000317512">
    <property type="component" value="Chromosome"/>
</dbReference>
<reference evidence="2" key="1">
    <citation type="submission" date="2019-07" db="EMBL/GenBank/DDBJ databases">
        <title>Complete genome sequences of three Mycoplasma sp. 1220 strains.</title>
        <authorList>
            <person name="Grozner D."/>
            <person name="Forro B."/>
            <person name="Kovacs A.B."/>
            <person name="Marton S."/>
            <person name="Banyai K."/>
            <person name="Kreizinger Z."/>
            <person name="Sulyok K.M."/>
            <person name="Gyuranecz M."/>
        </authorList>
    </citation>
    <scope>NUCLEOTIDE SEQUENCE [LARGE SCALE GENOMIC DNA]</scope>
    <source>
        <strain evidence="2">MYCAV93</strain>
    </source>
</reference>
<evidence type="ECO:0000313" key="2">
    <source>
        <dbReference type="Proteomes" id="UP000317512"/>
    </source>
</evidence>
<name>A0A5B8K3X8_9MOLU</name>
<dbReference type="EMBL" id="CP041663">
    <property type="protein sequence ID" value="QDY88438.1"/>
    <property type="molecule type" value="Genomic_DNA"/>
</dbReference>
<dbReference type="PRINTS" id="PR01733">
    <property type="entry name" value="LIPPROTEIN48"/>
</dbReference>
<organism evidence="1 2">
    <name type="scientific">Mycoplasma anserisalpingitidis</name>
    <dbReference type="NCBI Taxonomy" id="519450"/>
    <lineage>
        <taxon>Bacteria</taxon>
        <taxon>Bacillati</taxon>
        <taxon>Mycoplasmatota</taxon>
        <taxon>Mollicutes</taxon>
        <taxon>Mycoplasmataceae</taxon>
        <taxon>Mycoplasma</taxon>
    </lineage>
</organism>
<dbReference type="PANTHER" id="PTHR34296:SF2">
    <property type="entry name" value="ABC TRANSPORTER GUANOSINE-BINDING PROTEIN NUPN"/>
    <property type="match status" value="1"/>
</dbReference>
<gene>
    <name evidence="1" type="ORF">FOY43_02050</name>
</gene>